<dbReference type="AlphaFoldDB" id="A2DA11"/>
<proteinExistence type="predicted"/>
<accession>A2DA11</accession>
<dbReference type="InParanoid" id="A2DA11"/>
<reference evidence="1" key="2">
    <citation type="journal article" date="2007" name="Science">
        <title>Draft genome sequence of the sexually transmitted pathogen Trichomonas vaginalis.</title>
        <authorList>
            <person name="Carlton J.M."/>
            <person name="Hirt R.P."/>
            <person name="Silva J.C."/>
            <person name="Delcher A.L."/>
            <person name="Schatz M."/>
            <person name="Zhao Q."/>
            <person name="Wortman J.R."/>
            <person name="Bidwell S.L."/>
            <person name="Alsmark U.C.M."/>
            <person name="Besteiro S."/>
            <person name="Sicheritz-Ponten T."/>
            <person name="Noel C.J."/>
            <person name="Dacks J.B."/>
            <person name="Foster P.G."/>
            <person name="Simillion C."/>
            <person name="Van de Peer Y."/>
            <person name="Miranda-Saavedra D."/>
            <person name="Barton G.J."/>
            <person name="Westrop G.D."/>
            <person name="Mueller S."/>
            <person name="Dessi D."/>
            <person name="Fiori P.L."/>
            <person name="Ren Q."/>
            <person name="Paulsen I."/>
            <person name="Zhang H."/>
            <person name="Bastida-Corcuera F.D."/>
            <person name="Simoes-Barbosa A."/>
            <person name="Brown M.T."/>
            <person name="Hayes R.D."/>
            <person name="Mukherjee M."/>
            <person name="Okumura C.Y."/>
            <person name="Schneider R."/>
            <person name="Smith A.J."/>
            <person name="Vanacova S."/>
            <person name="Villalvazo M."/>
            <person name="Haas B.J."/>
            <person name="Pertea M."/>
            <person name="Feldblyum T.V."/>
            <person name="Utterback T.R."/>
            <person name="Shu C.L."/>
            <person name="Osoegawa K."/>
            <person name="de Jong P.J."/>
            <person name="Hrdy I."/>
            <person name="Horvathova L."/>
            <person name="Zubacova Z."/>
            <person name="Dolezal P."/>
            <person name="Malik S.B."/>
            <person name="Logsdon J.M. Jr."/>
            <person name="Henze K."/>
            <person name="Gupta A."/>
            <person name="Wang C.C."/>
            <person name="Dunne R.L."/>
            <person name="Upcroft J.A."/>
            <person name="Upcroft P."/>
            <person name="White O."/>
            <person name="Salzberg S.L."/>
            <person name="Tang P."/>
            <person name="Chiu C.-H."/>
            <person name="Lee Y.-S."/>
            <person name="Embley T.M."/>
            <person name="Coombs G.H."/>
            <person name="Mottram J.C."/>
            <person name="Tachezy J."/>
            <person name="Fraser-Liggett C.M."/>
            <person name="Johnson P.J."/>
        </authorList>
    </citation>
    <scope>NUCLEOTIDE SEQUENCE [LARGE SCALE GENOMIC DNA]</scope>
    <source>
        <strain evidence="1">G3</strain>
    </source>
</reference>
<dbReference type="RefSeq" id="XP_001583645.1">
    <property type="nucleotide sequence ID" value="XM_001583595.1"/>
</dbReference>
<dbReference type="EMBL" id="DS113182">
    <property type="protein sequence ID" value="EAY22659.1"/>
    <property type="molecule type" value="Genomic_DNA"/>
</dbReference>
<evidence type="ECO:0000313" key="2">
    <source>
        <dbReference type="Proteomes" id="UP000001542"/>
    </source>
</evidence>
<gene>
    <name evidence="1" type="ORF">TVAG_475870</name>
</gene>
<organism evidence="1 2">
    <name type="scientific">Trichomonas vaginalis (strain ATCC PRA-98 / G3)</name>
    <dbReference type="NCBI Taxonomy" id="412133"/>
    <lineage>
        <taxon>Eukaryota</taxon>
        <taxon>Metamonada</taxon>
        <taxon>Parabasalia</taxon>
        <taxon>Trichomonadida</taxon>
        <taxon>Trichomonadidae</taxon>
        <taxon>Trichomonas</taxon>
    </lineage>
</organism>
<name>A2DA11_TRIV3</name>
<dbReference type="VEuPathDB" id="TrichDB:TVAGG3_0265850"/>
<dbReference type="VEuPathDB" id="TrichDB:TVAG_475870"/>
<protein>
    <submittedName>
        <fullName evidence="1">Uncharacterized protein</fullName>
    </submittedName>
</protein>
<dbReference type="SMR" id="A2DA11"/>
<dbReference type="Proteomes" id="UP000001542">
    <property type="component" value="Unassembled WGS sequence"/>
</dbReference>
<keyword evidence="2" id="KW-1185">Reference proteome</keyword>
<reference evidence="1" key="1">
    <citation type="submission" date="2006-10" db="EMBL/GenBank/DDBJ databases">
        <authorList>
            <person name="Amadeo P."/>
            <person name="Zhao Q."/>
            <person name="Wortman J."/>
            <person name="Fraser-Liggett C."/>
            <person name="Carlton J."/>
        </authorList>
    </citation>
    <scope>NUCLEOTIDE SEQUENCE</scope>
    <source>
        <strain evidence="1">G3</strain>
    </source>
</reference>
<dbReference type="KEGG" id="tva:5468217"/>
<evidence type="ECO:0000313" key="1">
    <source>
        <dbReference type="EMBL" id="EAY22659.1"/>
    </source>
</evidence>
<sequence length="357" mass="41486">MEEFDRFFPLGIANKKSLVTSSFFMSFSSDEIKTIAWRFFLIIFPNTDKEILKKEEWIGILNSQREFYTQFINLQLAEPTKEIKDSFYESAAENLLFMNPKKTVNRNQMSEMKQMFNLLIHSNSNKDIIKNTGYTLSRIYYTYRNTCKANDDTLIGKLLDEKYLFQDIYASMKSLNLMLAPYLDPSNKYVRNSAYASLIQQLKEDCPTATSFPSESKMQDILEMYHKLFCVNPKHTENFNDLLTVIFSNFPDSSIFNLIYSNLFVSGDLNFTNTKIPGMIRPLGVNLHIIQMYTFEELIASLGIISKTIQNLIEENDSPELRKIAKYQLSLFSKVIQGEINMDEIVPLHVCLDQIQN</sequence>